<dbReference type="Proteomes" id="UP000289220">
    <property type="component" value="Unassembled WGS sequence"/>
</dbReference>
<protein>
    <submittedName>
        <fullName evidence="1">Type II toxin-antitoxin system VapB family antitoxin</fullName>
    </submittedName>
</protein>
<dbReference type="KEGG" id="bmed:GYM46_13080"/>
<evidence type="ECO:0000313" key="2">
    <source>
        <dbReference type="EMBL" id="VDC51831.1"/>
    </source>
</evidence>
<reference evidence="2 3" key="1">
    <citation type="submission" date="2018-11" db="EMBL/GenBank/DDBJ databases">
        <authorList>
            <person name="Peiro R."/>
            <person name="Begona"/>
            <person name="Cbmso G."/>
            <person name="Lopez M."/>
            <person name="Gonzalez S."/>
            <person name="Sacristan E."/>
            <person name="Castillo E."/>
        </authorList>
    </citation>
    <scope>NUCLEOTIDE SEQUENCE [LARGE SCALE GENOMIC DNA]</scope>
    <source>
        <strain evidence="2">Brev_genome</strain>
    </source>
</reference>
<gene>
    <name evidence="2" type="ORF">BREV_BREV_00621</name>
    <name evidence="1" type="ORF">GYM46_13080</name>
</gene>
<name>A0A6G7EK74_9CAUL</name>
<evidence type="ECO:0000313" key="3">
    <source>
        <dbReference type="Proteomes" id="UP000289220"/>
    </source>
</evidence>
<reference evidence="1 4" key="2">
    <citation type="submission" date="2020-01" db="EMBL/GenBank/DDBJ databases">
        <authorList>
            <person name="Wang S."/>
        </authorList>
    </citation>
    <scope>NUCLEOTIDE SEQUENCE [LARGE SCALE GENOMIC DNA]</scope>
    <source>
        <strain evidence="1 4">D151-2-6</strain>
    </source>
</reference>
<accession>A0A6G7EK74</accession>
<dbReference type="RefSeq" id="WP_050771660.1">
    <property type="nucleotide sequence ID" value="NZ_UXHF01000008.1"/>
</dbReference>
<proteinExistence type="predicted"/>
<sequence length="87" mass="9725">MNAPVQIRKPEVAERLRQRAKSEGKSITELVETMLAERIAADEAQTSEDAARRRAAVEAILARVSAMPRLATWPTDDDFYDEDGLPK</sequence>
<evidence type="ECO:0000313" key="4">
    <source>
        <dbReference type="Proteomes" id="UP000501325"/>
    </source>
</evidence>
<dbReference type="EMBL" id="UXHF01000008">
    <property type="protein sequence ID" value="VDC51831.1"/>
    <property type="molecule type" value="Genomic_DNA"/>
</dbReference>
<dbReference type="AlphaFoldDB" id="A0A6G7EK74"/>
<dbReference type="EMBL" id="CP048751">
    <property type="protein sequence ID" value="QIH73798.1"/>
    <property type="molecule type" value="Genomic_DNA"/>
</dbReference>
<keyword evidence="3" id="KW-1185">Reference proteome</keyword>
<organism evidence="2 3">
    <name type="scientific">Brevundimonas mediterranea</name>
    <dbReference type="NCBI Taxonomy" id="74329"/>
    <lineage>
        <taxon>Bacteria</taxon>
        <taxon>Pseudomonadati</taxon>
        <taxon>Pseudomonadota</taxon>
        <taxon>Alphaproteobacteria</taxon>
        <taxon>Caulobacterales</taxon>
        <taxon>Caulobacteraceae</taxon>
        <taxon>Brevundimonas</taxon>
    </lineage>
</organism>
<dbReference type="Pfam" id="PF07704">
    <property type="entry name" value="PSK_trans_fac"/>
    <property type="match status" value="1"/>
</dbReference>
<dbReference type="Proteomes" id="UP000501325">
    <property type="component" value="Chromosome"/>
</dbReference>
<dbReference type="InterPro" id="IPR011660">
    <property type="entry name" value="VapB-like"/>
</dbReference>
<evidence type="ECO:0000313" key="1">
    <source>
        <dbReference type="EMBL" id="QIH73798.1"/>
    </source>
</evidence>